<dbReference type="InterPro" id="IPR039424">
    <property type="entry name" value="SBP_5"/>
</dbReference>
<dbReference type="Gene3D" id="3.10.105.10">
    <property type="entry name" value="Dipeptide-binding Protein, Domain 3"/>
    <property type="match status" value="1"/>
</dbReference>
<dbReference type="EMBL" id="BAFE01000051">
    <property type="protein sequence ID" value="GAB48359.1"/>
    <property type="molecule type" value="Genomic_DNA"/>
</dbReference>
<dbReference type="GO" id="GO:0042597">
    <property type="term" value="C:periplasmic space"/>
    <property type="evidence" value="ECO:0007669"/>
    <property type="project" value="UniProtKB-ARBA"/>
</dbReference>
<dbReference type="PIRSF" id="PIRSF002741">
    <property type="entry name" value="MppA"/>
    <property type="match status" value="1"/>
</dbReference>
<dbReference type="GO" id="GO:0015833">
    <property type="term" value="P:peptide transport"/>
    <property type="evidence" value="ECO:0007669"/>
    <property type="project" value="TreeGrafter"/>
</dbReference>
<evidence type="ECO:0000256" key="3">
    <source>
        <dbReference type="ARBA" id="ARBA00022729"/>
    </source>
</evidence>
<dbReference type="STRING" id="1089455.MOPEL_071_00760"/>
<evidence type="ECO:0000256" key="1">
    <source>
        <dbReference type="ARBA" id="ARBA00005695"/>
    </source>
</evidence>
<gene>
    <name evidence="5" type="ORF">MOPEL_071_00760</name>
</gene>
<dbReference type="InterPro" id="IPR000914">
    <property type="entry name" value="SBP_5_dom"/>
</dbReference>
<dbReference type="Gene3D" id="3.90.76.10">
    <property type="entry name" value="Dipeptide-binding Protein, Domain 1"/>
    <property type="match status" value="1"/>
</dbReference>
<name>H5URK1_9MICO</name>
<dbReference type="PANTHER" id="PTHR30290:SF9">
    <property type="entry name" value="OLIGOPEPTIDE-BINDING PROTEIN APPA"/>
    <property type="match status" value="1"/>
</dbReference>
<dbReference type="PANTHER" id="PTHR30290">
    <property type="entry name" value="PERIPLASMIC BINDING COMPONENT OF ABC TRANSPORTER"/>
    <property type="match status" value="1"/>
</dbReference>
<proteinExistence type="inferred from homology"/>
<dbReference type="Pfam" id="PF00496">
    <property type="entry name" value="SBP_bac_5"/>
    <property type="match status" value="1"/>
</dbReference>
<dbReference type="AlphaFoldDB" id="H5URK1"/>
<dbReference type="GO" id="GO:0043190">
    <property type="term" value="C:ATP-binding cassette (ABC) transporter complex"/>
    <property type="evidence" value="ECO:0007669"/>
    <property type="project" value="InterPro"/>
</dbReference>
<keyword evidence="6" id="KW-1185">Reference proteome</keyword>
<dbReference type="InterPro" id="IPR030678">
    <property type="entry name" value="Peptide/Ni-bd"/>
</dbReference>
<dbReference type="Proteomes" id="UP000004367">
    <property type="component" value="Unassembled WGS sequence"/>
</dbReference>
<sequence>MHGATGGGLKDSLDPHFPVTIPDIARVRQLYESLYRFTPEYEIEPGLAEEITPNADGTQWTMRLRKGLLFHDGRPVRSTDVRASLARMLDPKDPAPFLAELAPLADLQSSRVLDDRTYRLALRQPYAILDQMFANYSVGIVPEDFDLAHPIGTGPFRFESFVPGQRSRFLRNEHYWGQRPAFDELVILDFSDDAAKVNALLAGQVQTIDNLPTYLAGAIEKQGAHALVSETGGWVPFTMRVDATQFSDVRVRTAMRLVADRQQMIDQALGGYGRVANDLYAPFDPAYLGDDLPQREQDIDRARSLLKAAGAEDLQVELVTSTAVGTGAVESANLFAQHARKAGVSVRVKKVDPSVFYGDQYLSWVFAQDFWNTRLYLPQVASCALPKSPYNETHFADERFVGLIRAAFREMDEDRRRTLLQDAQRIEYEEGGYLIWAFQNQVDAYGRFVTGVTPAREQPVSAYRFNTFSPVEGR</sequence>
<dbReference type="SUPFAM" id="SSF53850">
    <property type="entry name" value="Periplasmic binding protein-like II"/>
    <property type="match status" value="1"/>
</dbReference>
<dbReference type="GO" id="GO:1904680">
    <property type="term" value="F:peptide transmembrane transporter activity"/>
    <property type="evidence" value="ECO:0007669"/>
    <property type="project" value="TreeGrafter"/>
</dbReference>
<comment type="similarity">
    <text evidence="1">Belongs to the bacterial solute-binding protein 5 family.</text>
</comment>
<dbReference type="CDD" id="cd08503">
    <property type="entry name" value="PBP2_NikA_DppA_OppA_like_17"/>
    <property type="match status" value="1"/>
</dbReference>
<feature type="domain" description="Solute-binding protein family 5" evidence="4">
    <location>
        <begin position="42"/>
        <end position="357"/>
    </location>
</feature>
<comment type="caution">
    <text evidence="5">The sequence shown here is derived from an EMBL/GenBank/DDBJ whole genome shotgun (WGS) entry which is preliminary data.</text>
</comment>
<evidence type="ECO:0000313" key="6">
    <source>
        <dbReference type="Proteomes" id="UP000004367"/>
    </source>
</evidence>
<keyword evidence="3" id="KW-0732">Signal</keyword>
<evidence type="ECO:0000313" key="5">
    <source>
        <dbReference type="EMBL" id="GAB48359.1"/>
    </source>
</evidence>
<reference evidence="5 6" key="1">
    <citation type="submission" date="2012-02" db="EMBL/GenBank/DDBJ databases">
        <title>Whole genome shotgun sequence of Mobilicoccus pelagius NBRC 104925.</title>
        <authorList>
            <person name="Yoshida Y."/>
            <person name="Hosoyama A."/>
            <person name="Tsuchikane K."/>
            <person name="Katsumata H."/>
            <person name="Yamazaki S."/>
            <person name="Fujita N."/>
        </authorList>
    </citation>
    <scope>NUCLEOTIDE SEQUENCE [LARGE SCALE GENOMIC DNA]</scope>
    <source>
        <strain evidence="5 6">NBRC 104925</strain>
    </source>
</reference>
<keyword evidence="2" id="KW-0813">Transport</keyword>
<evidence type="ECO:0000259" key="4">
    <source>
        <dbReference type="Pfam" id="PF00496"/>
    </source>
</evidence>
<protein>
    <submittedName>
        <fullName evidence="5">Putative ABC transporter substrate-binding protein</fullName>
    </submittedName>
</protein>
<evidence type="ECO:0000256" key="2">
    <source>
        <dbReference type="ARBA" id="ARBA00022448"/>
    </source>
</evidence>
<organism evidence="5 6">
    <name type="scientific">Mobilicoccus pelagius NBRC 104925</name>
    <dbReference type="NCBI Taxonomy" id="1089455"/>
    <lineage>
        <taxon>Bacteria</taxon>
        <taxon>Bacillati</taxon>
        <taxon>Actinomycetota</taxon>
        <taxon>Actinomycetes</taxon>
        <taxon>Micrococcales</taxon>
        <taxon>Dermatophilaceae</taxon>
        <taxon>Mobilicoccus</taxon>
    </lineage>
</organism>
<dbReference type="eggNOG" id="COG0747">
    <property type="taxonomic scope" value="Bacteria"/>
</dbReference>
<dbReference type="Gene3D" id="3.40.190.10">
    <property type="entry name" value="Periplasmic binding protein-like II"/>
    <property type="match status" value="1"/>
</dbReference>
<accession>H5URK1</accession>